<evidence type="ECO:0000313" key="1">
    <source>
        <dbReference type="EMBL" id="CEK85164.1"/>
    </source>
</evidence>
<proteinExistence type="predicted"/>
<dbReference type="AlphaFoldDB" id="A0A0B7AVW0"/>
<protein>
    <submittedName>
        <fullName evidence="1">Uncharacterized protein</fullName>
    </submittedName>
</protein>
<name>A0A0B7AVW0_9EUPU</name>
<dbReference type="EMBL" id="HACG01038299">
    <property type="protein sequence ID" value="CEK85164.1"/>
    <property type="molecule type" value="Transcribed_RNA"/>
</dbReference>
<feature type="non-terminal residue" evidence="1">
    <location>
        <position position="49"/>
    </location>
</feature>
<gene>
    <name evidence="1" type="primary">ORF146706</name>
</gene>
<sequence length="49" mass="5582">MHNLEKTTYITQHARLSPDESTAKTTLANRDIKTKLFGSLDKLTNTTYI</sequence>
<organism evidence="1">
    <name type="scientific">Arion vulgaris</name>
    <dbReference type="NCBI Taxonomy" id="1028688"/>
    <lineage>
        <taxon>Eukaryota</taxon>
        <taxon>Metazoa</taxon>
        <taxon>Spiralia</taxon>
        <taxon>Lophotrochozoa</taxon>
        <taxon>Mollusca</taxon>
        <taxon>Gastropoda</taxon>
        <taxon>Heterobranchia</taxon>
        <taxon>Euthyneura</taxon>
        <taxon>Panpulmonata</taxon>
        <taxon>Eupulmonata</taxon>
        <taxon>Stylommatophora</taxon>
        <taxon>Helicina</taxon>
        <taxon>Arionoidea</taxon>
        <taxon>Arionidae</taxon>
        <taxon>Arion</taxon>
    </lineage>
</organism>
<reference evidence="1" key="1">
    <citation type="submission" date="2014-12" db="EMBL/GenBank/DDBJ databases">
        <title>Insight into the proteome of Arion vulgaris.</title>
        <authorList>
            <person name="Aradska J."/>
            <person name="Bulat T."/>
            <person name="Smidak R."/>
            <person name="Sarate P."/>
            <person name="Gangsoo J."/>
            <person name="Sialana F."/>
            <person name="Bilban M."/>
            <person name="Lubec G."/>
        </authorList>
    </citation>
    <scope>NUCLEOTIDE SEQUENCE</scope>
    <source>
        <tissue evidence="1">Skin</tissue>
    </source>
</reference>
<accession>A0A0B7AVW0</accession>